<dbReference type="AlphaFoldDB" id="A0A0D2IZE6"/>
<dbReference type="GO" id="GO:0034605">
    <property type="term" value="P:cellular response to heat"/>
    <property type="evidence" value="ECO:0007669"/>
    <property type="project" value="TreeGrafter"/>
</dbReference>
<evidence type="ECO:0000256" key="3">
    <source>
        <dbReference type="SAM" id="MobiDB-lite"/>
    </source>
</evidence>
<dbReference type="InterPro" id="IPR019489">
    <property type="entry name" value="Clp_ATPase_C"/>
</dbReference>
<dbReference type="RefSeq" id="XP_013892232.1">
    <property type="nucleotide sequence ID" value="XM_014036778.1"/>
</dbReference>
<dbReference type="Proteomes" id="UP000054498">
    <property type="component" value="Unassembled WGS sequence"/>
</dbReference>
<evidence type="ECO:0000256" key="1">
    <source>
        <dbReference type="ARBA" id="ARBA00022741"/>
    </source>
</evidence>
<evidence type="ECO:0000256" key="2">
    <source>
        <dbReference type="ARBA" id="ARBA00022840"/>
    </source>
</evidence>
<dbReference type="Gene3D" id="1.10.8.60">
    <property type="match status" value="1"/>
</dbReference>
<sequence>MNPQGRVVSFKNAMVILTSNVGSRVIASSAAGGAGLSAFGRKAAGPDGEEEEEDERVVAADRARLGRLVNEEVRNYFRPELVNRFDETVVFNRLGRKEVRVIAGLMLQETVDRVAAKGYGLEVGPALMEHIVKEGNSGEYGVRPLRRLLTSCVDDVLAEAVLHGVVPKGSLAYIDLDPATGEPRCWAGRPSYQTSDPLDVMHELSSVTVRGHDCGVDGEVLVAQLRGGFPGGYSGGYDDEQGGGGAGAGAGSGVDGQEVLVLASGGFEEDE</sequence>
<protein>
    <submittedName>
        <fullName evidence="5">ATP-dependent Clp protease ATP-binding subunit ClpC</fullName>
    </submittedName>
</protein>
<dbReference type="EMBL" id="KK104954">
    <property type="protein sequence ID" value="KIY93212.1"/>
    <property type="molecule type" value="Genomic_DNA"/>
</dbReference>
<evidence type="ECO:0000313" key="5">
    <source>
        <dbReference type="EMBL" id="KIY93212.1"/>
    </source>
</evidence>
<dbReference type="Pfam" id="PF07724">
    <property type="entry name" value="AAA_2"/>
    <property type="match status" value="1"/>
</dbReference>
<dbReference type="GO" id="GO:0016887">
    <property type="term" value="F:ATP hydrolysis activity"/>
    <property type="evidence" value="ECO:0007669"/>
    <property type="project" value="InterPro"/>
</dbReference>
<feature type="compositionally biased region" description="Gly residues" evidence="3">
    <location>
        <begin position="242"/>
        <end position="253"/>
    </location>
</feature>
<dbReference type="InterPro" id="IPR003959">
    <property type="entry name" value="ATPase_AAA_core"/>
</dbReference>
<keyword evidence="5" id="KW-0645">Protease</keyword>
<keyword evidence="6" id="KW-1185">Reference proteome</keyword>
<keyword evidence="5" id="KW-0378">Hydrolase</keyword>
<dbReference type="Pfam" id="PF10431">
    <property type="entry name" value="ClpB_D2-small"/>
    <property type="match status" value="1"/>
</dbReference>
<dbReference type="GO" id="GO:0005737">
    <property type="term" value="C:cytoplasm"/>
    <property type="evidence" value="ECO:0007669"/>
    <property type="project" value="TreeGrafter"/>
</dbReference>
<dbReference type="SMART" id="SM01086">
    <property type="entry name" value="ClpB_D2-small"/>
    <property type="match status" value="1"/>
</dbReference>
<dbReference type="Gene3D" id="3.40.50.300">
    <property type="entry name" value="P-loop containing nucleotide triphosphate hydrolases"/>
    <property type="match status" value="1"/>
</dbReference>
<accession>A0A0D2IZE6</accession>
<dbReference type="KEGG" id="mng:MNEG_14751"/>
<dbReference type="GO" id="GO:0008233">
    <property type="term" value="F:peptidase activity"/>
    <property type="evidence" value="ECO:0007669"/>
    <property type="project" value="UniProtKB-KW"/>
</dbReference>
<reference evidence="5 6" key="1">
    <citation type="journal article" date="2013" name="BMC Genomics">
        <title>Reconstruction of the lipid metabolism for the microalga Monoraphidium neglectum from its genome sequence reveals characteristics suitable for biofuel production.</title>
        <authorList>
            <person name="Bogen C."/>
            <person name="Al-Dilaimi A."/>
            <person name="Albersmeier A."/>
            <person name="Wichmann J."/>
            <person name="Grundmann M."/>
            <person name="Rupp O."/>
            <person name="Lauersen K.J."/>
            <person name="Blifernez-Klassen O."/>
            <person name="Kalinowski J."/>
            <person name="Goesmann A."/>
            <person name="Mussgnug J.H."/>
            <person name="Kruse O."/>
        </authorList>
    </citation>
    <scope>NUCLEOTIDE SEQUENCE [LARGE SCALE GENOMIC DNA]</scope>
    <source>
        <strain evidence="5 6">SAG 48.87</strain>
    </source>
</reference>
<dbReference type="PANTHER" id="PTHR11638:SF18">
    <property type="entry name" value="HEAT SHOCK PROTEIN 104"/>
    <property type="match status" value="1"/>
</dbReference>
<dbReference type="STRING" id="145388.A0A0D2IZE6"/>
<organism evidence="5 6">
    <name type="scientific">Monoraphidium neglectum</name>
    <dbReference type="NCBI Taxonomy" id="145388"/>
    <lineage>
        <taxon>Eukaryota</taxon>
        <taxon>Viridiplantae</taxon>
        <taxon>Chlorophyta</taxon>
        <taxon>core chlorophytes</taxon>
        <taxon>Chlorophyceae</taxon>
        <taxon>CS clade</taxon>
        <taxon>Sphaeropleales</taxon>
        <taxon>Selenastraceae</taxon>
        <taxon>Monoraphidium</taxon>
    </lineage>
</organism>
<name>A0A0D2IZE6_9CHLO</name>
<dbReference type="GO" id="GO:0006508">
    <property type="term" value="P:proteolysis"/>
    <property type="evidence" value="ECO:0007669"/>
    <property type="project" value="UniProtKB-KW"/>
</dbReference>
<dbReference type="SUPFAM" id="SSF52540">
    <property type="entry name" value="P-loop containing nucleoside triphosphate hydrolases"/>
    <property type="match status" value="1"/>
</dbReference>
<dbReference type="OrthoDB" id="47330at2759"/>
<dbReference type="InterPro" id="IPR027417">
    <property type="entry name" value="P-loop_NTPase"/>
</dbReference>
<evidence type="ECO:0000259" key="4">
    <source>
        <dbReference type="SMART" id="SM01086"/>
    </source>
</evidence>
<dbReference type="InterPro" id="IPR050130">
    <property type="entry name" value="ClpA_ClpB"/>
</dbReference>
<dbReference type="PANTHER" id="PTHR11638">
    <property type="entry name" value="ATP-DEPENDENT CLP PROTEASE"/>
    <property type="match status" value="1"/>
</dbReference>
<keyword evidence="1" id="KW-0547">Nucleotide-binding</keyword>
<dbReference type="GO" id="GO:0005524">
    <property type="term" value="F:ATP binding"/>
    <property type="evidence" value="ECO:0007669"/>
    <property type="project" value="UniProtKB-KW"/>
</dbReference>
<gene>
    <name evidence="5" type="ORF">MNEG_14751</name>
</gene>
<feature type="region of interest" description="Disordered" evidence="3">
    <location>
        <begin position="233"/>
        <end position="253"/>
    </location>
</feature>
<feature type="domain" description="Clp ATPase C-terminal" evidence="4">
    <location>
        <begin position="94"/>
        <end position="185"/>
    </location>
</feature>
<evidence type="ECO:0000313" key="6">
    <source>
        <dbReference type="Proteomes" id="UP000054498"/>
    </source>
</evidence>
<keyword evidence="2 5" id="KW-0067">ATP-binding</keyword>
<dbReference type="GeneID" id="25732344"/>
<proteinExistence type="predicted"/>